<keyword evidence="9" id="KW-1185">Reference proteome</keyword>
<dbReference type="InterPro" id="IPR050957">
    <property type="entry name" value="BMP_lipoprotein"/>
</dbReference>
<dbReference type="Proteomes" id="UP001219957">
    <property type="component" value="Chromosome"/>
</dbReference>
<evidence type="ECO:0000256" key="1">
    <source>
        <dbReference type="ARBA" id="ARBA00004193"/>
    </source>
</evidence>
<dbReference type="PANTHER" id="PTHR34296:SF2">
    <property type="entry name" value="ABC TRANSPORTER GUANOSINE-BINDING PROTEIN NUPN"/>
    <property type="match status" value="1"/>
</dbReference>
<evidence type="ECO:0000313" key="8">
    <source>
        <dbReference type="EMBL" id="WED56351.1"/>
    </source>
</evidence>
<evidence type="ECO:0000259" key="7">
    <source>
        <dbReference type="Pfam" id="PF02608"/>
    </source>
</evidence>
<keyword evidence="6" id="KW-0449">Lipoprotein</keyword>
<dbReference type="CDD" id="cd06354">
    <property type="entry name" value="PBP1_PrnA-like"/>
    <property type="match status" value="1"/>
</dbReference>
<dbReference type="PROSITE" id="PS51257">
    <property type="entry name" value="PROKAR_LIPOPROTEIN"/>
    <property type="match status" value="1"/>
</dbReference>
<evidence type="ECO:0000313" key="9">
    <source>
        <dbReference type="Proteomes" id="UP001219957"/>
    </source>
</evidence>
<dbReference type="InterPro" id="IPR028082">
    <property type="entry name" value="Peripla_BP_I"/>
</dbReference>
<evidence type="ECO:0000256" key="5">
    <source>
        <dbReference type="ARBA" id="ARBA00023136"/>
    </source>
</evidence>
<organism evidence="8 9">
    <name type="scientific">Exiguobacterium profundum</name>
    <dbReference type="NCBI Taxonomy" id="307643"/>
    <lineage>
        <taxon>Bacteria</taxon>
        <taxon>Bacillati</taxon>
        <taxon>Bacillota</taxon>
        <taxon>Bacilli</taxon>
        <taxon>Bacillales</taxon>
        <taxon>Bacillales Family XII. Incertae Sedis</taxon>
        <taxon>Exiguobacterium</taxon>
    </lineage>
</organism>
<accession>A0ABY8B2J9</accession>
<dbReference type="RefSeq" id="WP_078147173.1">
    <property type="nucleotide sequence ID" value="NZ_CAXPIM010000045.1"/>
</dbReference>
<dbReference type="PANTHER" id="PTHR34296">
    <property type="entry name" value="TRANSCRIPTIONAL ACTIVATOR PROTEIN MED"/>
    <property type="match status" value="1"/>
</dbReference>
<sequence length="323" mass="34887">MKKSIMLSTITACTLWLSGCQSVIDDPNTTVEERQTMGVVLSDVGLGDQSFSDAAMRGMGELRETGDWFVDYRELSETETYKVGFEELVEEGHDVIVGLGFACQEDLEAVAAEHPEQQFALIDGVSELPNVLNITFEEGEGSTLAGAVAGLETESDTIGFIGGMDMELIQKFEAGFERGAKAVNEDVEMLVDFSNDFASPELGRELAEKQIKAGADVLYAAAGLTGVGVLETAEKYGVKAIGVDSDQSMIAPDAVVTSMLKQVDLAIVEIAGRVTEKPFNEHVILGIEEGGVGLAPLRRIQWDEKETSEYESVERQLKEGTLK</sequence>
<keyword evidence="3" id="KW-1003">Cell membrane</keyword>
<feature type="domain" description="ABC transporter substrate-binding protein PnrA-like" evidence="7">
    <location>
        <begin position="39"/>
        <end position="319"/>
    </location>
</feature>
<name>A0ABY8B2J9_9BACL</name>
<evidence type="ECO:0000256" key="2">
    <source>
        <dbReference type="ARBA" id="ARBA00008610"/>
    </source>
</evidence>
<proteinExistence type="inferred from homology"/>
<dbReference type="InterPro" id="IPR003760">
    <property type="entry name" value="PnrA-like"/>
</dbReference>
<evidence type="ECO:0000256" key="6">
    <source>
        <dbReference type="ARBA" id="ARBA00023288"/>
    </source>
</evidence>
<dbReference type="EMBL" id="CP109617">
    <property type="protein sequence ID" value="WED56351.1"/>
    <property type="molecule type" value="Genomic_DNA"/>
</dbReference>
<protein>
    <submittedName>
        <fullName evidence="8">BMP family ABC transporter substrate-binding protein</fullName>
    </submittedName>
</protein>
<keyword evidence="4" id="KW-0732">Signal</keyword>
<evidence type="ECO:0000256" key="3">
    <source>
        <dbReference type="ARBA" id="ARBA00022475"/>
    </source>
</evidence>
<dbReference type="Pfam" id="PF02608">
    <property type="entry name" value="Bmp"/>
    <property type="match status" value="1"/>
</dbReference>
<comment type="subcellular location">
    <subcellularLocation>
        <location evidence="1">Cell membrane</location>
        <topology evidence="1">Lipid-anchor</topology>
    </subcellularLocation>
</comment>
<keyword evidence="5" id="KW-0472">Membrane</keyword>
<dbReference type="SUPFAM" id="SSF53822">
    <property type="entry name" value="Periplasmic binding protein-like I"/>
    <property type="match status" value="1"/>
</dbReference>
<evidence type="ECO:0000256" key="4">
    <source>
        <dbReference type="ARBA" id="ARBA00022729"/>
    </source>
</evidence>
<gene>
    <name evidence="8" type="ORF">OE059_05695</name>
</gene>
<comment type="similarity">
    <text evidence="2">Belongs to the BMP lipoprotein family.</text>
</comment>
<dbReference type="Gene3D" id="3.40.50.2300">
    <property type="match status" value="2"/>
</dbReference>
<reference evidence="8 9" key="1">
    <citation type="submission" date="2022-10" db="EMBL/GenBank/DDBJ databases">
        <title>Complete genome sequence of Exiguobacterium profundum TSS-3 isolated from an extremely saline-alkaline spring located in Ixtapa, Chiapas-Mexico.</title>
        <authorList>
            <person name="Rincon-Rosales R."/>
            <person name="Rogel M.A."/>
            <person name="Rincon-Molina C.I."/>
            <person name="Guerrero G."/>
            <person name="Manzano-Gomez L.A."/>
            <person name="Lopez-Lopez A."/>
            <person name="Rincon Molina F.A."/>
            <person name="Martinez-Romero E."/>
        </authorList>
    </citation>
    <scope>NUCLEOTIDE SEQUENCE [LARGE SCALE GENOMIC DNA]</scope>
    <source>
        <strain evidence="8 9">TSS-3</strain>
    </source>
</reference>